<dbReference type="SUPFAM" id="SSF46689">
    <property type="entry name" value="Homeodomain-like"/>
    <property type="match status" value="1"/>
</dbReference>
<dbReference type="InterPro" id="IPR009057">
    <property type="entry name" value="Homeodomain-like_sf"/>
</dbReference>
<name>A0A0P7M6A8_ECOLX</name>
<evidence type="ECO:0000259" key="1">
    <source>
        <dbReference type="Pfam" id="PF08765"/>
    </source>
</evidence>
<reference evidence="2 3" key="1">
    <citation type="journal article" date="2015" name="Front. Microbiol.">
        <title>Genetic determinants of heat resistance in Escherichia coli.</title>
        <authorList>
            <person name="Mercer R.G."/>
            <person name="Zheng J."/>
            <person name="Garcia-Hernandez R."/>
            <person name="Ruan L."/>
            <person name="Ganzle M.G."/>
            <person name="McMullen L.M."/>
        </authorList>
    </citation>
    <scope>NUCLEOTIDE SEQUENCE [LARGE SCALE GENOMIC DNA]</scope>
    <source>
        <strain evidence="2 3">AW1.3</strain>
    </source>
</reference>
<dbReference type="AlphaFoldDB" id="A0A0P7M6A8"/>
<dbReference type="PANTHER" id="PTHR37812:SF1">
    <property type="entry name" value="MU-LIKE PROPHAGE FLUMU PROTEIN C"/>
    <property type="match status" value="1"/>
</dbReference>
<comment type="caution">
    <text evidence="2">The sequence shown here is derived from an EMBL/GenBank/DDBJ whole genome shotgun (WGS) entry which is preliminary data.</text>
</comment>
<dbReference type="Pfam" id="PF08765">
    <property type="entry name" value="Mor"/>
    <property type="match status" value="1"/>
</dbReference>
<dbReference type="PANTHER" id="PTHR37812">
    <property type="entry name" value="MU-LIKE PROPHAGE FLUMU PROTEIN C"/>
    <property type="match status" value="1"/>
</dbReference>
<gene>
    <name evidence="2" type="ORF">ACU57_00915</name>
</gene>
<organism evidence="2 3">
    <name type="scientific">Escherichia coli</name>
    <dbReference type="NCBI Taxonomy" id="562"/>
    <lineage>
        <taxon>Bacteria</taxon>
        <taxon>Pseudomonadati</taxon>
        <taxon>Pseudomonadota</taxon>
        <taxon>Gammaproteobacteria</taxon>
        <taxon>Enterobacterales</taxon>
        <taxon>Enterobacteriaceae</taxon>
        <taxon>Escherichia</taxon>
    </lineage>
</organism>
<dbReference type="PATRIC" id="fig|562.7810.peg.3720"/>
<protein>
    <recommendedName>
        <fullName evidence="1">Mor transcription activator domain-containing protein</fullName>
    </recommendedName>
</protein>
<dbReference type="InterPro" id="IPR014875">
    <property type="entry name" value="Mor_transcription_activator"/>
</dbReference>
<proteinExistence type="predicted"/>
<dbReference type="InterPro" id="IPR052411">
    <property type="entry name" value="c-mor_Regulatory_Protein"/>
</dbReference>
<dbReference type="EMBL" id="LDYI01000011">
    <property type="protein sequence ID" value="KPO20063.1"/>
    <property type="molecule type" value="Genomic_DNA"/>
</dbReference>
<sequence>MTNKQKMRQSAEVLSDMATHISCRLVMYGVDKRQSESIAVDIMAYLSDVYGGLNLYFPKGTKDQNEEKYDLVFADFNEGIPIAEIAKKYGYSLQWIYNIIAQKRREYRNSLKDSAARH</sequence>
<dbReference type="RefSeq" id="WP_054622811.1">
    <property type="nucleotide sequence ID" value="NZ_CP073624.1"/>
</dbReference>
<evidence type="ECO:0000313" key="2">
    <source>
        <dbReference type="EMBL" id="KPO20063.1"/>
    </source>
</evidence>
<dbReference type="Proteomes" id="UP000050556">
    <property type="component" value="Unassembled WGS sequence"/>
</dbReference>
<feature type="domain" description="Mor transcription activator" evidence="1">
    <location>
        <begin position="10"/>
        <end position="109"/>
    </location>
</feature>
<dbReference type="Gene3D" id="1.10.10.60">
    <property type="entry name" value="Homeodomain-like"/>
    <property type="match status" value="1"/>
</dbReference>
<accession>A0A0P7M6A8</accession>
<evidence type="ECO:0000313" key="3">
    <source>
        <dbReference type="Proteomes" id="UP000050556"/>
    </source>
</evidence>